<name>A0A225DTV9_9BACT</name>
<accession>A0A225DTV9</accession>
<dbReference type="InterPro" id="IPR011990">
    <property type="entry name" value="TPR-like_helical_dom_sf"/>
</dbReference>
<dbReference type="RefSeq" id="WP_088253746.1">
    <property type="nucleotide sequence ID" value="NZ_NIDE01000003.1"/>
</dbReference>
<gene>
    <name evidence="4" type="ORF">FRUB_02415</name>
</gene>
<dbReference type="EMBL" id="NIDE01000003">
    <property type="protein sequence ID" value="OWK44483.1"/>
    <property type="molecule type" value="Genomic_DNA"/>
</dbReference>
<dbReference type="SMART" id="SM00327">
    <property type="entry name" value="VWA"/>
    <property type="match status" value="1"/>
</dbReference>
<protein>
    <submittedName>
        <fullName evidence="4">Single-stranded DNA-binding protein</fullName>
    </submittedName>
</protein>
<dbReference type="OrthoDB" id="291546at2"/>
<dbReference type="Gene3D" id="3.40.50.410">
    <property type="entry name" value="von Willebrand factor, type A domain"/>
    <property type="match status" value="1"/>
</dbReference>
<dbReference type="Gene3D" id="1.25.40.10">
    <property type="entry name" value="Tetratricopeptide repeat domain"/>
    <property type="match status" value="1"/>
</dbReference>
<proteinExistence type="predicted"/>
<dbReference type="Proteomes" id="UP000214646">
    <property type="component" value="Unassembled WGS sequence"/>
</dbReference>
<feature type="coiled-coil region" evidence="1">
    <location>
        <begin position="556"/>
        <end position="635"/>
    </location>
</feature>
<keyword evidence="5" id="KW-1185">Reference proteome</keyword>
<evidence type="ECO:0000256" key="2">
    <source>
        <dbReference type="SAM" id="MobiDB-lite"/>
    </source>
</evidence>
<keyword evidence="4" id="KW-0238">DNA-binding</keyword>
<feature type="region of interest" description="Disordered" evidence="2">
    <location>
        <begin position="452"/>
        <end position="487"/>
    </location>
</feature>
<dbReference type="GO" id="GO:0003677">
    <property type="term" value="F:DNA binding"/>
    <property type="evidence" value="ECO:0007669"/>
    <property type="project" value="UniProtKB-KW"/>
</dbReference>
<evidence type="ECO:0000259" key="3">
    <source>
        <dbReference type="PROSITE" id="PS50234"/>
    </source>
</evidence>
<feature type="compositionally biased region" description="Basic and acidic residues" evidence="2">
    <location>
        <begin position="452"/>
        <end position="463"/>
    </location>
</feature>
<feature type="domain" description="VWFA" evidence="3">
    <location>
        <begin position="91"/>
        <end position="272"/>
    </location>
</feature>
<evidence type="ECO:0000313" key="5">
    <source>
        <dbReference type="Proteomes" id="UP000214646"/>
    </source>
</evidence>
<organism evidence="4 5">
    <name type="scientific">Fimbriiglobus ruber</name>
    <dbReference type="NCBI Taxonomy" id="1908690"/>
    <lineage>
        <taxon>Bacteria</taxon>
        <taxon>Pseudomonadati</taxon>
        <taxon>Planctomycetota</taxon>
        <taxon>Planctomycetia</taxon>
        <taxon>Gemmatales</taxon>
        <taxon>Gemmataceae</taxon>
        <taxon>Fimbriiglobus</taxon>
    </lineage>
</organism>
<dbReference type="PROSITE" id="PS50234">
    <property type="entry name" value="VWFA"/>
    <property type="match status" value="1"/>
</dbReference>
<evidence type="ECO:0000256" key="1">
    <source>
        <dbReference type="SAM" id="Coils"/>
    </source>
</evidence>
<dbReference type="SUPFAM" id="SSF53300">
    <property type="entry name" value="vWA-like"/>
    <property type="match status" value="1"/>
</dbReference>
<dbReference type="InterPro" id="IPR036465">
    <property type="entry name" value="vWFA_dom_sf"/>
</dbReference>
<reference evidence="5" key="1">
    <citation type="submission" date="2017-06" db="EMBL/GenBank/DDBJ databases">
        <title>Genome analysis of Fimbriiglobus ruber SP5, the first member of the order Planctomycetales with confirmed chitinolytic capability.</title>
        <authorList>
            <person name="Ravin N.V."/>
            <person name="Rakitin A.L."/>
            <person name="Ivanova A.A."/>
            <person name="Beletsky A.V."/>
            <person name="Kulichevskaya I.S."/>
            <person name="Mardanov A.V."/>
            <person name="Dedysh S.N."/>
        </authorList>
    </citation>
    <scope>NUCLEOTIDE SEQUENCE [LARGE SCALE GENOMIC DNA]</scope>
    <source>
        <strain evidence="5">SP5</strain>
    </source>
</reference>
<dbReference type="InterPro" id="IPR002035">
    <property type="entry name" value="VWF_A"/>
</dbReference>
<dbReference type="SUPFAM" id="SSF48452">
    <property type="entry name" value="TPR-like"/>
    <property type="match status" value="1"/>
</dbReference>
<comment type="caution">
    <text evidence="4">The sequence shown here is derived from an EMBL/GenBank/DDBJ whole genome shotgun (WGS) entry which is preliminary data.</text>
</comment>
<dbReference type="Pfam" id="PF13768">
    <property type="entry name" value="VWA_3"/>
    <property type="match status" value="1"/>
</dbReference>
<sequence>MTFVRRLRLLTTALGLAAVTAVVGSAVFSNLRARTAAAPARGAAGTPAPAEVAITKFTNQPALTYKSASGDTIFAWQVKPTLEARAPRPRDILVMVDTSASQAGPVLNDARAITAALVAAAGVDDRIDVWTININDASATRSLSGGFHPPTSEPVKAALTRLNESEYGYGAVDLKAGLEKAAAQFPGGARQQILLYLGDGKSAASAKALTETTRVELGNRLADRDIAFFAVPLGMKIGAENLHGLATLTGGTVVRQRSEPRSALVAQLKAAFDTPVLRADKATFGPDGAETYPTRLPPLRADRATLVVGKLKGLPQTVSARIDGRVAGVRVTVDLSERLPTADADHYFLNAILDQWRAAPVKDAPALLAADRTLVMASEQFRMFRDEFNIHAVWAIGADRLDHAEKYFEAAAKIDPQSTEAKAGLKIVARIKAGELGARKVKIELTKGHKLEQLQDVPAEKDAPAPGAKQPARADQAPVPPPLKAPAPAERDLIAQAKAAQSVLEGEYRLLVDDTLRRTRRLLATDPDSAYEDLKRQRDSVRQNDQLSEAVRQRLAQDLETAMREVQLKGAEIKRQLASQRERVAAARLRINEFDQQETLDKQTEQRIGAFKQLMIQARYELAQQEAELMRQERVSRGLSIPPEIHASYRIGQSATNLRELTELRRLREDRFLLTMMQVEKSFIPYPDEPPVHFPPAGVWRELTGSRAERYSTSSLGYNVAPAFRRMKSLLEGEVDRRVNLKDIANRTLYDVLRELEGQFQDYGLQFVFRNDLFPADFKPGDEKIKTTSNLSGLPLGAFLDTLLRDQSMSWIARPEFIEIGPNSTTYSLRYDDKVTRVFDVSELVIGIPQSVNPQTLRQNLQFIGQQATIFGSSFNTFAGAGIGGVGGFGGGFGGQIQGGFGGGGFGGGGFGGGGFGGGGGGFGGGGFGGQQQGGFQGGQFQGGFQAQGGGGFAGRGGFQGGGLTGQFGIQGNDQSRFLITLVTSVVARGEWDLRQIGGVQQQIFSQTQLEDEQGGEITQKQLNSLGFYPPSRALVIRGSGRYHTTPSFKLRRNEQMGAGGPGLERQGQFAGKMNAAKENVAALLKKTGTDPQKVWNEAIGGPLTDPQYIVAAVDALFEAKEYAHATEAIKAALRKGRVNDWWVHDALAIALRAGQAAPAEVERAALSAVDLDPEDPTTFLKAARAESDLGHQAQAVAYCQRAAALEPNNPAVYANALAYAEKASDVRADVVHWATANLLQRDWADDTVDYHAQAKKRVTVIAKTFAAAGRKDEADDLNRVVTGEKVRDLVVELLFQGQADLDLIVAEPTGAVCSATHRRTTSGGVLKSDILEQADDNRSELYTDAQAFPGTYTVSVVKALGRPLGNRATVKVTRHQGTDRETVEIFSVDLAAPKPIVIQLDTGARTELATIPAEEYKPTRIDTTLEPVAVGKPKTMLAGVGVGDVESLPVARQAAIPLVSEVRENRAMGAVVGMPGLRVEARVSADRKNVVMAAKPVFTGPARDIPVPKFDLIPGGTN</sequence>
<keyword evidence="1" id="KW-0175">Coiled coil</keyword>
<evidence type="ECO:0000313" key="4">
    <source>
        <dbReference type="EMBL" id="OWK44483.1"/>
    </source>
</evidence>